<dbReference type="AlphaFoldDB" id="A0AAJ7WVU5"/>
<dbReference type="GeneID" id="116943180"/>
<dbReference type="PROSITE" id="PS50853">
    <property type="entry name" value="FN3"/>
    <property type="match status" value="1"/>
</dbReference>
<dbReference type="Pfam" id="PF00041">
    <property type="entry name" value="fn3"/>
    <property type="match status" value="1"/>
</dbReference>
<organism evidence="5 6">
    <name type="scientific">Petromyzon marinus</name>
    <name type="common">Sea lamprey</name>
    <dbReference type="NCBI Taxonomy" id="7757"/>
    <lineage>
        <taxon>Eukaryota</taxon>
        <taxon>Metazoa</taxon>
        <taxon>Chordata</taxon>
        <taxon>Craniata</taxon>
        <taxon>Vertebrata</taxon>
        <taxon>Cyclostomata</taxon>
        <taxon>Hyperoartia</taxon>
        <taxon>Petromyzontiformes</taxon>
        <taxon>Petromyzontidae</taxon>
        <taxon>Petromyzon</taxon>
    </lineage>
</organism>
<dbReference type="RefSeq" id="XP_032811702.1">
    <property type="nucleotide sequence ID" value="XM_032955811.1"/>
</dbReference>
<feature type="compositionally biased region" description="Low complexity" evidence="1">
    <location>
        <begin position="88"/>
        <end position="97"/>
    </location>
</feature>
<feature type="signal peptide" evidence="3">
    <location>
        <begin position="1"/>
        <end position="23"/>
    </location>
</feature>
<keyword evidence="2" id="KW-0472">Membrane</keyword>
<accession>A0AAJ7WVU5</accession>
<dbReference type="Proteomes" id="UP001318040">
    <property type="component" value="Chromosome 17"/>
</dbReference>
<dbReference type="InterPro" id="IPR003961">
    <property type="entry name" value="FN3_dom"/>
</dbReference>
<dbReference type="InterPro" id="IPR036116">
    <property type="entry name" value="FN3_sf"/>
</dbReference>
<keyword evidence="3" id="KW-0732">Signal</keyword>
<name>A0AAJ7WVU5_PETMA</name>
<dbReference type="InterPro" id="IPR013783">
    <property type="entry name" value="Ig-like_fold"/>
</dbReference>
<feature type="chain" id="PRO_5042462396" evidence="3">
    <location>
        <begin position="24"/>
        <end position="388"/>
    </location>
</feature>
<feature type="compositionally biased region" description="Pro residues" evidence="1">
    <location>
        <begin position="119"/>
        <end position="129"/>
    </location>
</feature>
<sequence length="388" mass="42325">MLPPPLLLAAFCLLVGTAGTATGSPTASLSSSSQRGALHGTSEQPPPRTLGATRITGTHRSSRLLPLSGGPRAEAAPPASRPPPPPGGARLSSRGRSSNNPKLVLFELDDDEDDYEDPTPVPARSPPPVAATEKPPRVKPEPPRPPKTPIVVETVDDPDGDDPDGDDGGDGGGKQAPLVPPRRGDTICDYDPCRHGQKPCRVLQQETGCRCAGVVENEKPQAPRLRKVDFADDLTVEVQWCAPESQVLDYYLRYQEEGDVRDHRTHQIHPTWRRFTLRDLVPSSRYSVCVVAVNAVGESECVRVPFEMPRAYREVVMACALAAFFALLVVIVVLAACLCRRRYREKNRVLITRYNSEDLVSAQNPVFTDDFAKVDQVVHLDFSTYGKA</sequence>
<gene>
    <name evidence="6" type="primary">LOC116943180</name>
</gene>
<protein>
    <submittedName>
        <fullName evidence="6">Leucine-rich repeat neuronal protein 4-like</fullName>
    </submittedName>
</protein>
<feature type="domain" description="Fibronectin type-III" evidence="4">
    <location>
        <begin position="219"/>
        <end position="311"/>
    </location>
</feature>
<feature type="region of interest" description="Disordered" evidence="1">
    <location>
        <begin position="22"/>
        <end position="184"/>
    </location>
</feature>
<evidence type="ECO:0000313" key="5">
    <source>
        <dbReference type="Proteomes" id="UP001318040"/>
    </source>
</evidence>
<dbReference type="CDD" id="cd00063">
    <property type="entry name" value="FN3"/>
    <property type="match status" value="1"/>
</dbReference>
<evidence type="ECO:0000256" key="2">
    <source>
        <dbReference type="SAM" id="Phobius"/>
    </source>
</evidence>
<evidence type="ECO:0000259" key="4">
    <source>
        <dbReference type="PROSITE" id="PS50853"/>
    </source>
</evidence>
<evidence type="ECO:0000313" key="6">
    <source>
        <dbReference type="RefSeq" id="XP_032811702.1"/>
    </source>
</evidence>
<dbReference type="KEGG" id="pmrn:116943180"/>
<feature type="transmembrane region" description="Helical" evidence="2">
    <location>
        <begin position="315"/>
        <end position="338"/>
    </location>
</feature>
<dbReference type="SUPFAM" id="SSF49265">
    <property type="entry name" value="Fibronectin type III"/>
    <property type="match status" value="1"/>
</dbReference>
<proteinExistence type="predicted"/>
<keyword evidence="2" id="KW-1133">Transmembrane helix</keyword>
<evidence type="ECO:0000256" key="3">
    <source>
        <dbReference type="SAM" id="SignalP"/>
    </source>
</evidence>
<keyword evidence="5" id="KW-1185">Reference proteome</keyword>
<evidence type="ECO:0000256" key="1">
    <source>
        <dbReference type="SAM" id="MobiDB-lite"/>
    </source>
</evidence>
<feature type="compositionally biased region" description="Acidic residues" evidence="1">
    <location>
        <begin position="154"/>
        <end position="169"/>
    </location>
</feature>
<keyword evidence="2" id="KW-0812">Transmembrane</keyword>
<feature type="compositionally biased region" description="Basic and acidic residues" evidence="1">
    <location>
        <begin position="134"/>
        <end position="144"/>
    </location>
</feature>
<dbReference type="Gene3D" id="2.60.40.10">
    <property type="entry name" value="Immunoglobulins"/>
    <property type="match status" value="1"/>
</dbReference>
<dbReference type="SMART" id="SM00060">
    <property type="entry name" value="FN3"/>
    <property type="match status" value="1"/>
</dbReference>
<feature type="compositionally biased region" description="Low complexity" evidence="1">
    <location>
        <begin position="22"/>
        <end position="33"/>
    </location>
</feature>
<reference evidence="6" key="1">
    <citation type="submission" date="2025-08" db="UniProtKB">
        <authorList>
            <consortium name="RefSeq"/>
        </authorList>
    </citation>
    <scope>IDENTIFICATION</scope>
    <source>
        <tissue evidence="6">Sperm</tissue>
    </source>
</reference>
<feature type="compositionally biased region" description="Low complexity" evidence="1">
    <location>
        <begin position="68"/>
        <end position="78"/>
    </location>
</feature>
<feature type="compositionally biased region" description="Acidic residues" evidence="1">
    <location>
        <begin position="107"/>
        <end position="117"/>
    </location>
</feature>